<evidence type="ECO:0000256" key="2">
    <source>
        <dbReference type="ARBA" id="ARBA00005254"/>
    </source>
</evidence>
<evidence type="ECO:0000256" key="3">
    <source>
        <dbReference type="ARBA" id="ARBA00011915"/>
    </source>
</evidence>
<evidence type="ECO:0000256" key="4">
    <source>
        <dbReference type="ARBA" id="ARBA00016714"/>
    </source>
</evidence>
<protein>
    <recommendedName>
        <fullName evidence="4">3-hydroxyisobutyryl-CoA hydrolase, mitochondrial</fullName>
        <ecNumber evidence="3">3.1.2.4</ecNumber>
    </recommendedName>
    <alternativeName>
        <fullName evidence="7">3-hydroxyisobutyryl-coenzyme A hydrolase</fullName>
    </alternativeName>
</protein>
<evidence type="ECO:0000313" key="9">
    <source>
        <dbReference type="Proteomes" id="UP000695000"/>
    </source>
</evidence>
<comment type="function">
    <text evidence="6">Hydrolyzes 3-hydroxyisobutyryl-CoA (HIBYL-CoA), a saline catabolite. Has high activity toward isobutyryl-CoA. Could be an isobutyryl-CoA dehydrogenase that functions in valine catabolism. Also hydrolyzes 3-hydroxypropanoyl-CoA.</text>
</comment>
<dbReference type="PANTHER" id="PTHR43176:SF3">
    <property type="entry name" value="3-HYDROXYISOBUTYRYL-COA HYDROLASE, MITOCHONDRIAL"/>
    <property type="match status" value="1"/>
</dbReference>
<evidence type="ECO:0000256" key="5">
    <source>
        <dbReference type="ARBA" id="ARBA00022801"/>
    </source>
</evidence>
<comment type="catalytic activity">
    <reaction evidence="1">
        <text>3-hydroxy-2-methylpropanoyl-CoA + H2O = 3-hydroxy-2-methylpropanoate + CoA + H(+)</text>
        <dbReference type="Rhea" id="RHEA:20888"/>
        <dbReference type="ChEBI" id="CHEBI:11805"/>
        <dbReference type="ChEBI" id="CHEBI:15377"/>
        <dbReference type="ChEBI" id="CHEBI:15378"/>
        <dbReference type="ChEBI" id="CHEBI:57287"/>
        <dbReference type="ChEBI" id="CHEBI:57340"/>
        <dbReference type="EC" id="3.1.2.4"/>
    </reaction>
</comment>
<organism evidence="9 10">
    <name type="scientific">Nicrophorus vespilloides</name>
    <name type="common">Boreal carrion beetle</name>
    <dbReference type="NCBI Taxonomy" id="110193"/>
    <lineage>
        <taxon>Eukaryota</taxon>
        <taxon>Metazoa</taxon>
        <taxon>Ecdysozoa</taxon>
        <taxon>Arthropoda</taxon>
        <taxon>Hexapoda</taxon>
        <taxon>Insecta</taxon>
        <taxon>Pterygota</taxon>
        <taxon>Neoptera</taxon>
        <taxon>Endopterygota</taxon>
        <taxon>Coleoptera</taxon>
        <taxon>Polyphaga</taxon>
        <taxon>Staphyliniformia</taxon>
        <taxon>Silphidae</taxon>
        <taxon>Nicrophorinae</taxon>
        <taxon>Nicrophorus</taxon>
    </lineage>
</organism>
<dbReference type="RefSeq" id="XP_017774276.1">
    <property type="nucleotide sequence ID" value="XM_017918787.1"/>
</dbReference>
<dbReference type="InterPro" id="IPR018376">
    <property type="entry name" value="Enoyl-CoA_hyd/isom_CS"/>
</dbReference>
<dbReference type="Gene3D" id="3.90.226.10">
    <property type="entry name" value="2-enoyl-CoA Hydratase, Chain A, domain 1"/>
    <property type="match status" value="1"/>
</dbReference>
<evidence type="ECO:0000313" key="10">
    <source>
        <dbReference type="RefSeq" id="XP_017774276.1"/>
    </source>
</evidence>
<sequence length="378" mass="41776">MMACRNLFLTSKLSKQLLSNRSSIFYRAMSTESDVLFEDVKGKGVITFNRPKALNALNLSMVEKLLPTLQKWEKEKSMVVVKGAGGKSFCAGGDVRAVTEAGLRGERYGYDFFKKEYIINGIIGTYGIPYIALIDGIVMGGGVGMSVHAPYRVATERTLFAMPETAIGLFPDVGGSHFLPRLGGKLGLYLALTGVRLRGADVLKAGIATHYVDSSNLENVEKALLDCSNVQDIDKVLKGFSVVDNNEFSLKSVMEKINTCFNGSTVEQICSNLEKDGSSWAQETLKLLNHMSPTSLKITLEQLNMGSKMNLLECLQMEYRMAVNCLNNKDFYEGVRALLIDKDKSPKWNPATISEVSDKLVQSHFSKLPEDEELKHKL</sequence>
<evidence type="ECO:0000259" key="8">
    <source>
        <dbReference type="Pfam" id="PF16113"/>
    </source>
</evidence>
<evidence type="ECO:0000256" key="6">
    <source>
        <dbReference type="ARBA" id="ARBA00024871"/>
    </source>
</evidence>
<dbReference type="CDD" id="cd06558">
    <property type="entry name" value="crotonase-like"/>
    <property type="match status" value="1"/>
</dbReference>
<dbReference type="InterPro" id="IPR045004">
    <property type="entry name" value="ECH_dom"/>
</dbReference>
<dbReference type="InterPro" id="IPR029045">
    <property type="entry name" value="ClpP/crotonase-like_dom_sf"/>
</dbReference>
<comment type="similarity">
    <text evidence="2">Belongs to the enoyl-CoA hydratase/isomerase family.</text>
</comment>
<gene>
    <name evidence="10" type="primary">LOC108561023</name>
</gene>
<proteinExistence type="inferred from homology"/>
<name>A0ABM1MI76_NICVS</name>
<evidence type="ECO:0000256" key="1">
    <source>
        <dbReference type="ARBA" id="ARBA00001709"/>
    </source>
</evidence>
<feature type="domain" description="Enoyl-CoA hydratase/isomerase" evidence="8">
    <location>
        <begin position="44"/>
        <end position="365"/>
    </location>
</feature>
<keyword evidence="9" id="KW-1185">Reference proteome</keyword>
<dbReference type="SUPFAM" id="SSF52096">
    <property type="entry name" value="ClpP/crotonase"/>
    <property type="match status" value="1"/>
</dbReference>
<reference evidence="10" key="1">
    <citation type="submission" date="2025-08" db="UniProtKB">
        <authorList>
            <consortium name="RefSeq"/>
        </authorList>
    </citation>
    <scope>IDENTIFICATION</scope>
    <source>
        <tissue evidence="10">Whole Larva</tissue>
    </source>
</reference>
<dbReference type="EC" id="3.1.2.4" evidence="3"/>
<evidence type="ECO:0000256" key="7">
    <source>
        <dbReference type="ARBA" id="ARBA00031181"/>
    </source>
</evidence>
<dbReference type="NCBIfam" id="NF004127">
    <property type="entry name" value="PRK05617.1"/>
    <property type="match status" value="1"/>
</dbReference>
<dbReference type="PROSITE" id="PS00166">
    <property type="entry name" value="ENOYL_COA_HYDRATASE"/>
    <property type="match status" value="1"/>
</dbReference>
<dbReference type="GeneID" id="108561023"/>
<dbReference type="InterPro" id="IPR032259">
    <property type="entry name" value="HIBYL-CoA-H"/>
</dbReference>
<keyword evidence="5" id="KW-0378">Hydrolase</keyword>
<accession>A0ABM1MI76</accession>
<dbReference type="Proteomes" id="UP000695000">
    <property type="component" value="Unplaced"/>
</dbReference>
<dbReference type="Pfam" id="PF16113">
    <property type="entry name" value="ECH_2"/>
    <property type="match status" value="1"/>
</dbReference>
<dbReference type="PANTHER" id="PTHR43176">
    <property type="entry name" value="3-HYDROXYISOBUTYRYL-COA HYDROLASE-RELATED"/>
    <property type="match status" value="1"/>
</dbReference>